<evidence type="ECO:0000313" key="4">
    <source>
        <dbReference type="Proteomes" id="UP000279275"/>
    </source>
</evidence>
<feature type="signal peptide" evidence="2">
    <location>
        <begin position="1"/>
        <end position="34"/>
    </location>
</feature>
<feature type="chain" id="PRO_5017926836" evidence="2">
    <location>
        <begin position="35"/>
        <end position="143"/>
    </location>
</feature>
<feature type="region of interest" description="Disordered" evidence="1">
    <location>
        <begin position="35"/>
        <end position="104"/>
    </location>
</feature>
<comment type="caution">
    <text evidence="3">The sequence shown here is derived from an EMBL/GenBank/DDBJ whole genome shotgun (WGS) entry which is preliminary data.</text>
</comment>
<keyword evidence="4" id="KW-1185">Reference proteome</keyword>
<evidence type="ECO:0000313" key="3">
    <source>
        <dbReference type="EMBL" id="RMI30991.1"/>
    </source>
</evidence>
<proteinExistence type="predicted"/>
<sequence>MSSRRQITVLTGRVAALGAVPVALAVLCAGLSHAAPGDGHQQPGVTVQPGVNAPGAGDPPDENNAIMRTPTTTAPPPRYVPSRPTTEEPEPEPEPAPEVPWWQAGSAALPDVNSMIPTITVPTFELPSLPALPGLPGPDAPGN</sequence>
<protein>
    <submittedName>
        <fullName evidence="3">Uncharacterized protein</fullName>
    </submittedName>
</protein>
<reference evidence="3 4" key="1">
    <citation type="submission" date="2018-10" db="EMBL/GenBank/DDBJ databases">
        <title>Isolation from cow dung.</title>
        <authorList>
            <person name="Ling L."/>
        </authorList>
    </citation>
    <scope>NUCLEOTIDE SEQUENCE [LARGE SCALE GENOMIC DNA]</scope>
    <source>
        <strain evidence="3 4">NEAU-LL90</strain>
    </source>
</reference>
<gene>
    <name evidence="3" type="ORF">EBN03_20430</name>
</gene>
<accession>A0A3M2L0A4</accession>
<keyword evidence="2" id="KW-0732">Signal</keyword>
<name>A0A3M2L0A4_9NOCA</name>
<dbReference type="RefSeq" id="WP_122189654.1">
    <property type="nucleotide sequence ID" value="NZ_RFFH01000008.1"/>
</dbReference>
<evidence type="ECO:0000256" key="2">
    <source>
        <dbReference type="SAM" id="SignalP"/>
    </source>
</evidence>
<evidence type="ECO:0000256" key="1">
    <source>
        <dbReference type="SAM" id="MobiDB-lite"/>
    </source>
</evidence>
<organism evidence="3 4">
    <name type="scientific">Nocardia stercoris</name>
    <dbReference type="NCBI Taxonomy" id="2483361"/>
    <lineage>
        <taxon>Bacteria</taxon>
        <taxon>Bacillati</taxon>
        <taxon>Actinomycetota</taxon>
        <taxon>Actinomycetes</taxon>
        <taxon>Mycobacteriales</taxon>
        <taxon>Nocardiaceae</taxon>
        <taxon>Nocardia</taxon>
    </lineage>
</organism>
<dbReference type="Proteomes" id="UP000279275">
    <property type="component" value="Unassembled WGS sequence"/>
</dbReference>
<dbReference type="EMBL" id="RFFH01000008">
    <property type="protein sequence ID" value="RMI30991.1"/>
    <property type="molecule type" value="Genomic_DNA"/>
</dbReference>
<dbReference type="AlphaFoldDB" id="A0A3M2L0A4"/>